<reference evidence="11" key="1">
    <citation type="submission" date="2013-12" db="EMBL/GenBank/DDBJ databases">
        <authorList>
            <person name="Genoscope - CEA"/>
        </authorList>
    </citation>
    <scope>NUCLEOTIDE SEQUENCE</scope>
    <source>
        <strain evidence="11">CBS 1993</strain>
    </source>
</reference>
<evidence type="ECO:0000256" key="3">
    <source>
        <dbReference type="ARBA" id="ARBA00011217"/>
    </source>
</evidence>
<feature type="compositionally biased region" description="Polar residues" evidence="9">
    <location>
        <begin position="166"/>
        <end position="184"/>
    </location>
</feature>
<evidence type="ECO:0000313" key="11">
    <source>
        <dbReference type="EMBL" id="CDK29918.1"/>
    </source>
</evidence>
<dbReference type="InterPro" id="IPR012923">
    <property type="entry name" value="Csm3"/>
</dbReference>
<dbReference type="GO" id="GO:0006974">
    <property type="term" value="P:DNA damage response"/>
    <property type="evidence" value="ECO:0007669"/>
    <property type="project" value="UniProtKB-KW"/>
</dbReference>
<keyword evidence="4 8" id="KW-0227">DNA damage</keyword>
<dbReference type="Proteomes" id="UP000019384">
    <property type="component" value="Unassembled WGS sequence"/>
</dbReference>
<evidence type="ECO:0000313" key="12">
    <source>
        <dbReference type="Proteomes" id="UP000019384"/>
    </source>
</evidence>
<evidence type="ECO:0000256" key="7">
    <source>
        <dbReference type="ARBA" id="ARBA00023306"/>
    </source>
</evidence>
<dbReference type="GO" id="GO:0043111">
    <property type="term" value="P:replication fork arrest"/>
    <property type="evidence" value="ECO:0007669"/>
    <property type="project" value="TreeGrafter"/>
</dbReference>
<dbReference type="PANTHER" id="PTHR13220">
    <property type="entry name" value="TIMELESS INTERACTING-RELATED"/>
    <property type="match status" value="1"/>
</dbReference>
<name>W6MTU3_9ASCO</name>
<evidence type="ECO:0000256" key="9">
    <source>
        <dbReference type="SAM" id="MobiDB-lite"/>
    </source>
</evidence>
<gene>
    <name evidence="11" type="ORF">KUCA_T00005912001</name>
</gene>
<organism evidence="11 12">
    <name type="scientific">Kuraishia capsulata CBS 1993</name>
    <dbReference type="NCBI Taxonomy" id="1382522"/>
    <lineage>
        <taxon>Eukaryota</taxon>
        <taxon>Fungi</taxon>
        <taxon>Dikarya</taxon>
        <taxon>Ascomycota</taxon>
        <taxon>Saccharomycotina</taxon>
        <taxon>Pichiomycetes</taxon>
        <taxon>Pichiales</taxon>
        <taxon>Pichiaceae</taxon>
        <taxon>Kuraishia</taxon>
    </lineage>
</organism>
<feature type="domain" description="Chromosome segregation in meiosis protein 3" evidence="10">
    <location>
        <begin position="46"/>
        <end position="142"/>
    </location>
</feature>
<comment type="similarity">
    <text evidence="2 8">Belongs to the CSM3 family.</text>
</comment>
<dbReference type="Pfam" id="PF07962">
    <property type="entry name" value="Swi3"/>
    <property type="match status" value="1"/>
</dbReference>
<accession>W6MTU3</accession>
<keyword evidence="12" id="KW-1185">Reference proteome</keyword>
<comment type="subcellular location">
    <subcellularLocation>
        <location evidence="1 8">Nucleus</location>
    </subcellularLocation>
</comment>
<dbReference type="HOGENOM" id="CLU_1142925_0_0_1"/>
<keyword evidence="7 8" id="KW-0131">Cell cycle</keyword>
<dbReference type="GeneID" id="34523287"/>
<proteinExistence type="inferred from homology"/>
<evidence type="ECO:0000256" key="5">
    <source>
        <dbReference type="ARBA" id="ARBA00022880"/>
    </source>
</evidence>
<sequence>MDFENLGLSPVSGSPLPGDQSIEENLGLTDGVPMLKNKTKRLNYNLNTELLLSKRGLPELRRYASNFKFKRHQPSRLRRDPRRDKFVNSVAFQNLTRILQMYQVWGHNIFPKARLADFIDLVKKTGNKKEIKAYRIECIEEEVARIRGLEHGFGIDIGEDAGNGDNLKNTNSTNDNLPNRQSQSVDEDEDDEEIRRPTRTNNLFVGDDYDDSEPAPTSTSQPPDELESLLTRNNDDNLDDFDLADFAENEADQYEDEMDVMRELGI</sequence>
<keyword evidence="6 8" id="KW-0539">Nucleus</keyword>
<evidence type="ECO:0000256" key="6">
    <source>
        <dbReference type="ARBA" id="ARBA00023242"/>
    </source>
</evidence>
<dbReference type="GO" id="GO:0000076">
    <property type="term" value="P:DNA replication checkpoint signaling"/>
    <property type="evidence" value="ECO:0007669"/>
    <property type="project" value="UniProtKB-UniRule"/>
</dbReference>
<reference evidence="11" key="2">
    <citation type="submission" date="2014-02" db="EMBL/GenBank/DDBJ databases">
        <title>Complete DNA sequence of /Kuraishia capsulata/ illustrates novel genomic features among budding yeasts (/Saccharomycotina/).</title>
        <authorList>
            <person name="Morales L."/>
            <person name="Noel B."/>
            <person name="Porcel B."/>
            <person name="Marcet-Houben M."/>
            <person name="Hullo M-F."/>
            <person name="Sacerdot C."/>
            <person name="Tekaia F."/>
            <person name="Leh-Louis V."/>
            <person name="Despons L."/>
            <person name="Khanna V."/>
            <person name="Aury J-M."/>
            <person name="Barbe V."/>
            <person name="Couloux A."/>
            <person name="Labadie K."/>
            <person name="Pelletier E."/>
            <person name="Souciet J-L."/>
            <person name="Boekhout T."/>
            <person name="Gabaldon T."/>
            <person name="Wincker P."/>
            <person name="Dujon B."/>
        </authorList>
    </citation>
    <scope>NUCLEOTIDE SEQUENCE</scope>
    <source>
        <strain evidence="11">CBS 1993</strain>
    </source>
</reference>
<dbReference type="OrthoDB" id="437078at2759"/>
<dbReference type="GO" id="GO:0031298">
    <property type="term" value="C:replication fork protection complex"/>
    <property type="evidence" value="ECO:0007669"/>
    <property type="project" value="TreeGrafter"/>
</dbReference>
<dbReference type="EMBL" id="HG793131">
    <property type="protein sequence ID" value="CDK29918.1"/>
    <property type="molecule type" value="Genomic_DNA"/>
</dbReference>
<evidence type="ECO:0000256" key="2">
    <source>
        <dbReference type="ARBA" id="ARBA00006075"/>
    </source>
</evidence>
<evidence type="ECO:0000259" key="10">
    <source>
        <dbReference type="Pfam" id="PF07962"/>
    </source>
</evidence>
<dbReference type="AlphaFoldDB" id="W6MTU3"/>
<dbReference type="GO" id="GO:0003677">
    <property type="term" value="F:DNA binding"/>
    <property type="evidence" value="ECO:0007669"/>
    <property type="project" value="TreeGrafter"/>
</dbReference>
<dbReference type="PANTHER" id="PTHR13220:SF11">
    <property type="entry name" value="TIMELESS-INTERACTING PROTEIN"/>
    <property type="match status" value="1"/>
</dbReference>
<protein>
    <recommendedName>
        <fullName evidence="8">Chromosome segregation in meiosis protein</fullName>
    </recommendedName>
</protein>
<comment type="subunit">
    <text evidence="3">Component of the fork protection complex (FPC) consisting of TOF1 and CSM3.</text>
</comment>
<evidence type="ECO:0000256" key="8">
    <source>
        <dbReference type="RuleBase" id="RU366049"/>
    </source>
</evidence>
<keyword evidence="5" id="KW-0236">DNA replication inhibitor</keyword>
<dbReference type="STRING" id="1382522.W6MTU3"/>
<dbReference type="InterPro" id="IPR040038">
    <property type="entry name" value="TIPIN/Csm3/Swi3"/>
</dbReference>
<comment type="function">
    <text evidence="8">Plays an important role in the control of DNA replication and the maintenance of replication fork stability.</text>
</comment>
<feature type="region of interest" description="Disordered" evidence="9">
    <location>
        <begin position="157"/>
        <end position="240"/>
    </location>
</feature>
<feature type="region of interest" description="Disordered" evidence="9">
    <location>
        <begin position="1"/>
        <end position="23"/>
    </location>
</feature>
<dbReference type="GO" id="GO:0031297">
    <property type="term" value="P:replication fork processing"/>
    <property type="evidence" value="ECO:0007669"/>
    <property type="project" value="UniProtKB-UniRule"/>
</dbReference>
<dbReference type="RefSeq" id="XP_022461899.1">
    <property type="nucleotide sequence ID" value="XM_022603841.1"/>
</dbReference>
<evidence type="ECO:0000256" key="4">
    <source>
        <dbReference type="ARBA" id="ARBA00022763"/>
    </source>
</evidence>
<evidence type="ECO:0000256" key="1">
    <source>
        <dbReference type="ARBA" id="ARBA00004123"/>
    </source>
</evidence>